<evidence type="ECO:0000256" key="2">
    <source>
        <dbReference type="ARBA" id="ARBA00023079"/>
    </source>
</evidence>
<feature type="short sequence motif" description="HGGXW" evidence="3">
    <location>
        <begin position="43"/>
        <end position="47"/>
    </location>
</feature>
<feature type="active site" description="Nucleophile" evidence="3">
    <location>
        <position position="138"/>
    </location>
</feature>
<dbReference type="Proteomes" id="UP000224854">
    <property type="component" value="Unassembled WGS sequence"/>
</dbReference>
<keyword evidence="2 3" id="KW-0823">Tryptophan catabolism</keyword>
<sequence length="318" mass="35221">MAQQVQFQTMPYGEAKHQEVGVLENNSAQQNTTSQQYWLVFIHGGAWREDNDGVNGFLPSVQKILKSKDVPQSSIRGFASIDYRLSPCNEQDQQKGKKQCPEGSIVDHPAHILDVRAGLNELQQKLKMDSNYILMGHSAGATLAFQVLMGKDVLNGQDSPDVPLPAAIVGMAGIYDFPQLLNDFTRPFYNLFVTDAYGADKKVQDQVSPSKFTGNYKQAWPGDNLVMLAQSPTDGIVNFAQRDNMQAKLEQDGFTVSLQELEGDHHKVWREGSQTAQLTAQILGQLSGEPAKTKAGEARGRRAAKSSRATQRQKKQRQ</sequence>
<evidence type="ECO:0000313" key="5">
    <source>
        <dbReference type="EMBL" id="PHH77788.1"/>
    </source>
</evidence>
<keyword evidence="6" id="KW-1185">Reference proteome</keyword>
<dbReference type="InterPro" id="IPR029058">
    <property type="entry name" value="AB_hydrolase_fold"/>
</dbReference>
<dbReference type="PANTHER" id="PTHR48081:SF33">
    <property type="entry name" value="KYNURENINE FORMAMIDASE"/>
    <property type="match status" value="1"/>
</dbReference>
<dbReference type="EMBL" id="NJEU01000252">
    <property type="protein sequence ID" value="PHH77788.1"/>
    <property type="molecule type" value="Genomic_DNA"/>
</dbReference>
<reference evidence="5 6" key="1">
    <citation type="submission" date="2017-06" db="EMBL/GenBank/DDBJ databases">
        <title>Ant-infecting Ophiocordyceps genomes reveal a high diversity of potential behavioral manipulation genes and a possible major role for enterotoxins.</title>
        <authorList>
            <person name="De Bekker C."/>
            <person name="Evans H.C."/>
            <person name="Brachmann A."/>
            <person name="Hughes D.P."/>
        </authorList>
    </citation>
    <scope>NUCLEOTIDE SEQUENCE [LARGE SCALE GENOMIC DNA]</scope>
    <source>
        <strain evidence="5 6">1348a</strain>
    </source>
</reference>
<keyword evidence="1 3" id="KW-0378">Hydrolase</keyword>
<comment type="function">
    <text evidence="3">Catalyzes the hydrolysis of N-formyl-L-kynurenine to L-kynurenine, the second step in the kynurenine pathway of tryptophan degradation. Kynurenine may be further oxidized to nicotinic acid, NAD(H) and NADP(H). Required for elimination of toxic metabolites.</text>
</comment>
<comment type="subunit">
    <text evidence="3">Homodimer.</text>
</comment>
<protein>
    <recommendedName>
        <fullName evidence="3">Kynurenine formamidase</fullName>
        <shortName evidence="3">KFA</shortName>
        <shortName evidence="3">KFase</shortName>
        <ecNumber evidence="3">3.5.1.9</ecNumber>
    </recommendedName>
    <alternativeName>
        <fullName evidence="3">Arylformamidase</fullName>
    </alternativeName>
    <alternativeName>
        <fullName evidence="3">N-formylkynurenine formamidase</fullName>
        <shortName evidence="3">FKF</shortName>
    </alternativeName>
</protein>
<evidence type="ECO:0000313" key="6">
    <source>
        <dbReference type="Proteomes" id="UP000224854"/>
    </source>
</evidence>
<comment type="catalytic activity">
    <reaction evidence="3">
        <text>N-formyl-L-kynurenine + H2O = L-kynurenine + formate + H(+)</text>
        <dbReference type="Rhea" id="RHEA:13009"/>
        <dbReference type="ChEBI" id="CHEBI:15377"/>
        <dbReference type="ChEBI" id="CHEBI:15378"/>
        <dbReference type="ChEBI" id="CHEBI:15740"/>
        <dbReference type="ChEBI" id="CHEBI:57959"/>
        <dbReference type="ChEBI" id="CHEBI:58629"/>
        <dbReference type="EC" id="3.5.1.9"/>
    </reaction>
</comment>
<organism evidence="5 6">
    <name type="scientific">Ophiocordyceps australis</name>
    <dbReference type="NCBI Taxonomy" id="1399860"/>
    <lineage>
        <taxon>Eukaryota</taxon>
        <taxon>Fungi</taxon>
        <taxon>Dikarya</taxon>
        <taxon>Ascomycota</taxon>
        <taxon>Pezizomycotina</taxon>
        <taxon>Sordariomycetes</taxon>
        <taxon>Hypocreomycetidae</taxon>
        <taxon>Hypocreales</taxon>
        <taxon>Ophiocordycipitaceae</taxon>
        <taxon>Ophiocordyceps</taxon>
    </lineage>
</organism>
<evidence type="ECO:0000256" key="4">
    <source>
        <dbReference type="SAM" id="MobiDB-lite"/>
    </source>
</evidence>
<dbReference type="InterPro" id="IPR027519">
    <property type="entry name" value="KFase_ver/fungi-typ"/>
</dbReference>
<dbReference type="SUPFAM" id="SSF53474">
    <property type="entry name" value="alpha/beta-Hydrolases"/>
    <property type="match status" value="1"/>
</dbReference>
<name>A0A2C5YIA2_9HYPO</name>
<dbReference type="Gene3D" id="3.40.50.1820">
    <property type="entry name" value="alpha/beta hydrolase"/>
    <property type="match status" value="1"/>
</dbReference>
<feature type="compositionally biased region" description="Basic and acidic residues" evidence="4">
    <location>
        <begin position="291"/>
        <end position="300"/>
    </location>
</feature>
<dbReference type="InterPro" id="IPR050300">
    <property type="entry name" value="GDXG_lipolytic_enzyme"/>
</dbReference>
<dbReference type="GO" id="GO:0019441">
    <property type="term" value="P:L-tryptophan catabolic process to kynurenine"/>
    <property type="evidence" value="ECO:0007669"/>
    <property type="project" value="UniProtKB-UniRule"/>
</dbReference>
<comment type="similarity">
    <text evidence="3">Belongs to the kynurenine formamidase family.</text>
</comment>
<comment type="caution">
    <text evidence="5">The sequence shown here is derived from an EMBL/GenBank/DDBJ whole genome shotgun (WGS) entry which is preliminary data.</text>
</comment>
<dbReference type="HAMAP" id="MF_03014">
    <property type="entry name" value="KFase"/>
    <property type="match status" value="1"/>
</dbReference>
<evidence type="ECO:0000256" key="1">
    <source>
        <dbReference type="ARBA" id="ARBA00022801"/>
    </source>
</evidence>
<feature type="region of interest" description="Disordered" evidence="4">
    <location>
        <begin position="285"/>
        <end position="318"/>
    </location>
</feature>
<gene>
    <name evidence="5" type="ORF">CDD82_3355</name>
</gene>
<dbReference type="EC" id="3.5.1.9" evidence="3"/>
<dbReference type="PANTHER" id="PTHR48081">
    <property type="entry name" value="AB HYDROLASE SUPERFAMILY PROTEIN C4A8.06C"/>
    <property type="match status" value="1"/>
</dbReference>
<feature type="active site" evidence="3">
    <location>
        <position position="234"/>
    </location>
</feature>
<dbReference type="GO" id="GO:0004061">
    <property type="term" value="F:arylformamidase activity"/>
    <property type="evidence" value="ECO:0007669"/>
    <property type="project" value="UniProtKB-UniRule"/>
</dbReference>
<dbReference type="GO" id="GO:0034354">
    <property type="term" value="P:'de novo' NAD+ biosynthetic process from L-tryptophan"/>
    <property type="evidence" value="ECO:0007669"/>
    <property type="project" value="UniProtKB-UniRule"/>
</dbReference>
<feature type="active site" evidence="3">
    <location>
        <position position="265"/>
    </location>
</feature>
<dbReference type="AlphaFoldDB" id="A0A2C5YIA2"/>
<comment type="domain">
    <text evidence="3">The main chain amide nitrogen atoms of the second glycine and its adjacent residue in the HGGXW motif define the oxyanion hole, and stabilize the oxyanion that forms during the nucleophilic attack by the catalytic serine during substrate cleavage.</text>
</comment>
<dbReference type="UniPathway" id="UPA00333">
    <property type="reaction ID" value="UER00454"/>
</dbReference>
<accession>A0A2C5YIA2</accession>
<comment type="pathway">
    <text evidence="3">Amino-acid degradation; L-tryptophan degradation via kynurenine pathway; L-kynurenine from L-tryptophan: step 2/2.</text>
</comment>
<feature type="compositionally biased region" description="Basic residues" evidence="4">
    <location>
        <begin position="301"/>
        <end position="318"/>
    </location>
</feature>
<dbReference type="OrthoDB" id="420264at2759"/>
<evidence type="ECO:0000256" key="3">
    <source>
        <dbReference type="HAMAP-Rule" id="MF_03014"/>
    </source>
</evidence>
<proteinExistence type="inferred from homology"/>